<dbReference type="PANTHER" id="PTHR28048">
    <property type="entry name" value="ACR195WP"/>
    <property type="match status" value="1"/>
</dbReference>
<evidence type="ECO:0008006" key="4">
    <source>
        <dbReference type="Google" id="ProtNLM"/>
    </source>
</evidence>
<evidence type="ECO:0000256" key="1">
    <source>
        <dbReference type="SAM" id="Phobius"/>
    </source>
</evidence>
<keyword evidence="3" id="KW-1185">Reference proteome</keyword>
<organism evidence="2 3">
    <name type="scientific">Aulographum hederae CBS 113979</name>
    <dbReference type="NCBI Taxonomy" id="1176131"/>
    <lineage>
        <taxon>Eukaryota</taxon>
        <taxon>Fungi</taxon>
        <taxon>Dikarya</taxon>
        <taxon>Ascomycota</taxon>
        <taxon>Pezizomycotina</taxon>
        <taxon>Dothideomycetes</taxon>
        <taxon>Pleosporomycetidae</taxon>
        <taxon>Aulographales</taxon>
        <taxon>Aulographaceae</taxon>
    </lineage>
</organism>
<evidence type="ECO:0000313" key="3">
    <source>
        <dbReference type="Proteomes" id="UP000800041"/>
    </source>
</evidence>
<protein>
    <recommendedName>
        <fullName evidence="4">DUF4536 domain-containing protein</fullName>
    </recommendedName>
</protein>
<keyword evidence="1" id="KW-1133">Transmembrane helix</keyword>
<dbReference type="PANTHER" id="PTHR28048:SF1">
    <property type="entry name" value="ACR195WP"/>
    <property type="match status" value="1"/>
</dbReference>
<gene>
    <name evidence="2" type="ORF">K402DRAFT_326066</name>
</gene>
<name>A0A6G1H9S1_9PEZI</name>
<dbReference type="EMBL" id="ML977144">
    <property type="protein sequence ID" value="KAF1989802.1"/>
    <property type="molecule type" value="Genomic_DNA"/>
</dbReference>
<keyword evidence="1" id="KW-0472">Membrane</keyword>
<dbReference type="AlphaFoldDB" id="A0A6G1H9S1"/>
<dbReference type="InterPro" id="IPR053092">
    <property type="entry name" value="Mitochondrial_unc_protein"/>
</dbReference>
<dbReference type="Proteomes" id="UP000800041">
    <property type="component" value="Unassembled WGS sequence"/>
</dbReference>
<sequence>MPPPPLPTEFNTKQYSLSEAQKADDCLSCRVVGGGAFITLGVVSYFTGQRGITENAAKIRASKSVLGIVARRRGITGMAAVFVGLGVYRLFG</sequence>
<dbReference type="OrthoDB" id="6604875at2759"/>
<feature type="transmembrane region" description="Helical" evidence="1">
    <location>
        <begin position="74"/>
        <end position="91"/>
    </location>
</feature>
<keyword evidence="1" id="KW-0812">Transmembrane</keyword>
<accession>A0A6G1H9S1</accession>
<reference evidence="2" key="1">
    <citation type="journal article" date="2020" name="Stud. Mycol.">
        <title>101 Dothideomycetes genomes: a test case for predicting lifestyles and emergence of pathogens.</title>
        <authorList>
            <person name="Haridas S."/>
            <person name="Albert R."/>
            <person name="Binder M."/>
            <person name="Bloem J."/>
            <person name="Labutti K."/>
            <person name="Salamov A."/>
            <person name="Andreopoulos B."/>
            <person name="Baker S."/>
            <person name="Barry K."/>
            <person name="Bills G."/>
            <person name="Bluhm B."/>
            <person name="Cannon C."/>
            <person name="Castanera R."/>
            <person name="Culley D."/>
            <person name="Daum C."/>
            <person name="Ezra D."/>
            <person name="Gonzalez J."/>
            <person name="Henrissat B."/>
            <person name="Kuo A."/>
            <person name="Liang C."/>
            <person name="Lipzen A."/>
            <person name="Lutzoni F."/>
            <person name="Magnuson J."/>
            <person name="Mondo S."/>
            <person name="Nolan M."/>
            <person name="Ohm R."/>
            <person name="Pangilinan J."/>
            <person name="Park H.-J."/>
            <person name="Ramirez L."/>
            <person name="Alfaro M."/>
            <person name="Sun H."/>
            <person name="Tritt A."/>
            <person name="Yoshinaga Y."/>
            <person name="Zwiers L.-H."/>
            <person name="Turgeon B."/>
            <person name="Goodwin S."/>
            <person name="Spatafora J."/>
            <person name="Crous P."/>
            <person name="Grigoriev I."/>
        </authorList>
    </citation>
    <scope>NUCLEOTIDE SEQUENCE</scope>
    <source>
        <strain evidence="2">CBS 113979</strain>
    </source>
</reference>
<proteinExistence type="predicted"/>
<evidence type="ECO:0000313" key="2">
    <source>
        <dbReference type="EMBL" id="KAF1989802.1"/>
    </source>
</evidence>